<dbReference type="PANTHER" id="PTHR11533">
    <property type="entry name" value="PROTEASE M1 ZINC METALLOPROTEASE"/>
    <property type="match status" value="1"/>
</dbReference>
<dbReference type="Gene3D" id="1.10.390.10">
    <property type="entry name" value="Neutral Protease Domain 2"/>
    <property type="match status" value="1"/>
</dbReference>
<dbReference type="Gene3D" id="2.60.40.1730">
    <property type="entry name" value="tricorn interacting facor f3 domain"/>
    <property type="match status" value="1"/>
</dbReference>
<dbReference type="InterPro" id="IPR050344">
    <property type="entry name" value="Peptidase_M1_aminopeptidases"/>
</dbReference>
<organism evidence="8 9">
    <name type="scientific">Pristionchus pacificus</name>
    <name type="common">Parasitic nematode worm</name>
    <dbReference type="NCBI Taxonomy" id="54126"/>
    <lineage>
        <taxon>Eukaryota</taxon>
        <taxon>Metazoa</taxon>
        <taxon>Ecdysozoa</taxon>
        <taxon>Nematoda</taxon>
        <taxon>Chromadorea</taxon>
        <taxon>Rhabditida</taxon>
        <taxon>Rhabditina</taxon>
        <taxon>Diplogasteromorpha</taxon>
        <taxon>Diplogasteroidea</taxon>
        <taxon>Neodiplogasteridae</taxon>
        <taxon>Pristionchus</taxon>
    </lineage>
</organism>
<keyword evidence="3" id="KW-0645">Protease</keyword>
<dbReference type="GO" id="GO:0008270">
    <property type="term" value="F:zinc ion binding"/>
    <property type="evidence" value="ECO:0007669"/>
    <property type="project" value="InterPro"/>
</dbReference>
<dbReference type="GO" id="GO:0006508">
    <property type="term" value="P:proteolysis"/>
    <property type="evidence" value="ECO:0000318"/>
    <property type="project" value="GO_Central"/>
</dbReference>
<dbReference type="Pfam" id="PF00620">
    <property type="entry name" value="RhoGAP"/>
    <property type="match status" value="1"/>
</dbReference>
<protein>
    <submittedName>
        <fullName evidence="8">Peptidase</fullName>
    </submittedName>
</protein>
<dbReference type="EnsemblMetazoa" id="PPA41927.1">
    <property type="protein sequence ID" value="PPA41927.1"/>
    <property type="gene ID" value="WBGene00280296"/>
</dbReference>
<dbReference type="Pfam" id="PF01433">
    <property type="entry name" value="Peptidase_M1"/>
    <property type="match status" value="1"/>
</dbReference>
<gene>
    <name evidence="8" type="primary">WBGene00280296</name>
</gene>
<keyword evidence="7" id="KW-0482">Metalloprotease</keyword>
<reference evidence="9" key="1">
    <citation type="journal article" date="2008" name="Nat. Genet.">
        <title>The Pristionchus pacificus genome provides a unique perspective on nematode lifestyle and parasitism.</title>
        <authorList>
            <person name="Dieterich C."/>
            <person name="Clifton S.W."/>
            <person name="Schuster L.N."/>
            <person name="Chinwalla A."/>
            <person name="Delehaunty K."/>
            <person name="Dinkelacker I."/>
            <person name="Fulton L."/>
            <person name="Fulton R."/>
            <person name="Godfrey J."/>
            <person name="Minx P."/>
            <person name="Mitreva M."/>
            <person name="Roeseler W."/>
            <person name="Tian H."/>
            <person name="Witte H."/>
            <person name="Yang S.P."/>
            <person name="Wilson R.K."/>
            <person name="Sommer R.J."/>
        </authorList>
    </citation>
    <scope>NUCLEOTIDE SEQUENCE [LARGE SCALE GENOMIC DNA]</scope>
    <source>
        <strain evidence="9">PS312</strain>
    </source>
</reference>
<dbReference type="GO" id="GO:0007165">
    <property type="term" value="P:signal transduction"/>
    <property type="evidence" value="ECO:0007669"/>
    <property type="project" value="InterPro"/>
</dbReference>
<keyword evidence="6" id="KW-0862">Zinc</keyword>
<reference evidence="8" key="2">
    <citation type="submission" date="2022-06" db="UniProtKB">
        <authorList>
            <consortium name="EnsemblMetazoa"/>
        </authorList>
    </citation>
    <scope>IDENTIFICATION</scope>
    <source>
        <strain evidence="8">PS312</strain>
    </source>
</reference>
<dbReference type="InterPro" id="IPR014782">
    <property type="entry name" value="Peptidase_M1_dom"/>
</dbReference>
<keyword evidence="4" id="KW-0479">Metal-binding</keyword>
<evidence type="ECO:0000256" key="7">
    <source>
        <dbReference type="ARBA" id="ARBA00023049"/>
    </source>
</evidence>
<dbReference type="InterPro" id="IPR045357">
    <property type="entry name" value="Aminopeptidase_N-like_N"/>
</dbReference>
<dbReference type="Proteomes" id="UP000005239">
    <property type="component" value="Unassembled WGS sequence"/>
</dbReference>
<dbReference type="GO" id="GO:0070006">
    <property type="term" value="F:metalloaminopeptidase activity"/>
    <property type="evidence" value="ECO:0000318"/>
    <property type="project" value="GO_Central"/>
</dbReference>
<sequence>MPEADRYEGLVDKVKEMYRRPHSFEYLENNIEPEKHKYLRRWNRIKVAERDDFKSLPENQRLKEPGDNHTDSFRGLTRPMHAHIRPRIPHVLIHCVRGLDIFHIHREKRVLQVLADYYPDSNQTYALLQAGSDPHIEQLAVQITHWSSKRDSSTTVYSVRRKRSHRVPHSGESKLVKWDKYECVFCYQQVHWECTGMLEVRCIPKMNNKEMIKHMLDERLIHYERDGWEKEDKRLKERRDLPIDKWRYLMIPHLTHTNAVPQIPQQLILCVRALDKDHLHRETLYTDEKETWEQGYTFLKDLVKERKVPVIINTQPPYRITSAIKVILAHMTEALIRFGDKYDDGGVNYFSNFPFLEALKESKEDQETAIKDAFDKLGTKCEKLTLAFMIIHWKRVLDNSDANKITVERLAQSIGHFVIRHVDCVEVTKMLLQAKTEMWEELLKFETTVEESMNLPKDISKNTTSDGDREAALPVYLRGVGWTKVEDLLEQDLRISTDIIPIHYSINHSVDVRDYNGANISTFQGCFRFLIYLCLINGLKNLSIHPSCSLTHQRNSILYLPGNAERLRTIGGSVNSHRETIVLFPDTDFSPTTARLKITYIGRAYRNRYGLFETWSRMVGESTRIALVTLTSPTGARYWFPSFDQPNMKATFQLTVDHPTKLNAYSNTKNLSTVEAGNRTRTVFAQTPILPTYLVALALNDLPSKSMTYNNHTVRVFGPSADLALNQSRGALEKLWNDPRFAGLPFLSDKTDMMIIEDIDIALEYPGMIIIALGAMEHAPELIEHEFLHMYFGNLMTPMTFDDSWISEAFAEWISGSRFFDEDREFSSIHESPVRKERRFAESISSMIHLFDPKISYMKSAQILDITHRMNEHIFRNNTKNILRRHSYGNIDGPSLFKEITVGLNETNEERLRQLITQPGKALIVVKRGNGTIEIEKMRYHTSFFDSGLRDTKTSLALPLIYYINGKHSMQWLDTTKSHFTIAVPDNAHVSIETKYWCLLEVIYEMRVATVEQARRSILAAAETGYFTFEKLIKNIRLNAHLFTKAEFGQLIVELRRIIFQQETQQTELNCKAKDMADLLAVYERNSLKQSILLFTFYGHPLLENLICGFTNSFDYERFLHNTFLDNSPIVRGRDLIWLLVTAEQSKFPGVFADFFFNLRTFVRSHTTLAASLSEKVVVALEKHYVMKQRMEFFNVSLHEFQAAFEPFGSILKD</sequence>
<keyword evidence="9" id="KW-1185">Reference proteome</keyword>
<evidence type="ECO:0000256" key="4">
    <source>
        <dbReference type="ARBA" id="ARBA00022723"/>
    </source>
</evidence>
<name>A0A2A6C142_PRIPA</name>
<dbReference type="AlphaFoldDB" id="A0A2A6C142"/>
<comment type="similarity">
    <text evidence="2">Belongs to the peptidase M1 family.</text>
</comment>
<dbReference type="PANTHER" id="PTHR11533:SF299">
    <property type="entry name" value="AMINOPEPTIDASE"/>
    <property type="match status" value="1"/>
</dbReference>
<evidence type="ECO:0000313" key="8">
    <source>
        <dbReference type="EnsemblMetazoa" id="PPA41927.1"/>
    </source>
</evidence>
<dbReference type="InterPro" id="IPR027268">
    <property type="entry name" value="Peptidase_M4/M1_CTD_sf"/>
</dbReference>
<evidence type="ECO:0000256" key="1">
    <source>
        <dbReference type="ARBA" id="ARBA00001947"/>
    </source>
</evidence>
<dbReference type="InterPro" id="IPR008936">
    <property type="entry name" value="Rho_GTPase_activation_prot"/>
</dbReference>
<evidence type="ECO:0000256" key="2">
    <source>
        <dbReference type="ARBA" id="ARBA00010136"/>
    </source>
</evidence>
<dbReference type="SUPFAM" id="SSF55486">
    <property type="entry name" value="Metalloproteases ('zincins'), catalytic domain"/>
    <property type="match status" value="1"/>
</dbReference>
<proteinExistence type="inferred from homology"/>
<evidence type="ECO:0000313" key="9">
    <source>
        <dbReference type="Proteomes" id="UP000005239"/>
    </source>
</evidence>
<accession>A0A2A6C142</accession>
<dbReference type="InterPro" id="IPR042097">
    <property type="entry name" value="Aminopeptidase_N-like_N_sf"/>
</dbReference>
<dbReference type="Gene3D" id="1.10.555.10">
    <property type="entry name" value="Rho GTPase activation protein"/>
    <property type="match status" value="1"/>
</dbReference>
<dbReference type="GO" id="GO:0043171">
    <property type="term" value="P:peptide catabolic process"/>
    <property type="evidence" value="ECO:0000318"/>
    <property type="project" value="GO_Central"/>
</dbReference>
<dbReference type="PRINTS" id="PR00756">
    <property type="entry name" value="ALADIPTASE"/>
</dbReference>
<dbReference type="PROSITE" id="PS50238">
    <property type="entry name" value="RHOGAP"/>
    <property type="match status" value="1"/>
</dbReference>
<keyword evidence="5" id="KW-0378">Hydrolase</keyword>
<dbReference type="InterPro" id="IPR000198">
    <property type="entry name" value="RhoGAP_dom"/>
</dbReference>
<evidence type="ECO:0000256" key="6">
    <source>
        <dbReference type="ARBA" id="ARBA00022833"/>
    </source>
</evidence>
<accession>A0A8R1UYF0</accession>
<comment type="cofactor">
    <cofactor evidence="1">
        <name>Zn(2+)</name>
        <dbReference type="ChEBI" id="CHEBI:29105"/>
    </cofactor>
</comment>
<evidence type="ECO:0000256" key="5">
    <source>
        <dbReference type="ARBA" id="ARBA00022801"/>
    </source>
</evidence>
<dbReference type="Pfam" id="PF17900">
    <property type="entry name" value="Peptidase_M1_N"/>
    <property type="match status" value="1"/>
</dbReference>
<dbReference type="SUPFAM" id="SSF48350">
    <property type="entry name" value="GTPase activation domain, GAP"/>
    <property type="match status" value="1"/>
</dbReference>
<dbReference type="SUPFAM" id="SSF63737">
    <property type="entry name" value="Leukotriene A4 hydrolase N-terminal domain"/>
    <property type="match status" value="1"/>
</dbReference>
<dbReference type="InterPro" id="IPR001930">
    <property type="entry name" value="Peptidase_M1"/>
</dbReference>
<evidence type="ECO:0000256" key="3">
    <source>
        <dbReference type="ARBA" id="ARBA00022670"/>
    </source>
</evidence>